<evidence type="ECO:0000259" key="2">
    <source>
        <dbReference type="Pfam" id="PF00021"/>
    </source>
</evidence>
<keyword evidence="4" id="KW-1185">Reference proteome</keyword>
<protein>
    <recommendedName>
        <fullName evidence="2">UPAR/Ly6 domain-containing protein</fullName>
    </recommendedName>
</protein>
<dbReference type="Proteomes" id="UP000261340">
    <property type="component" value="Unplaced"/>
</dbReference>
<dbReference type="InterPro" id="IPR016054">
    <property type="entry name" value="LY6_UPA_recep-like"/>
</dbReference>
<reference evidence="3" key="2">
    <citation type="submission" date="2025-09" db="UniProtKB">
        <authorList>
            <consortium name="Ensembl"/>
        </authorList>
    </citation>
    <scope>IDENTIFICATION</scope>
</reference>
<accession>A0A3Q0R066</accession>
<name>A0A3Q0R066_AMPCI</name>
<evidence type="ECO:0000256" key="1">
    <source>
        <dbReference type="SAM" id="SignalP"/>
    </source>
</evidence>
<keyword evidence="1" id="KW-0732">Signal</keyword>
<dbReference type="OMA" id="YENTFHK"/>
<dbReference type="AlphaFoldDB" id="A0A3Q0R066"/>
<dbReference type="Pfam" id="PF00021">
    <property type="entry name" value="UPAR_LY6"/>
    <property type="match status" value="1"/>
</dbReference>
<dbReference type="GeneTree" id="ENSGT00940000178385"/>
<dbReference type="InterPro" id="IPR045860">
    <property type="entry name" value="Snake_toxin-like_sf"/>
</dbReference>
<dbReference type="Gene3D" id="2.10.60.10">
    <property type="entry name" value="CD59"/>
    <property type="match status" value="1"/>
</dbReference>
<proteinExistence type="predicted"/>
<dbReference type="Ensembl" id="ENSACIT00000002988.1">
    <property type="protein sequence ID" value="ENSACIP00000002890.1"/>
    <property type="gene ID" value="ENSACIG00000002317.1"/>
</dbReference>
<feature type="chain" id="PRO_5018692497" description="UPAR/Ly6 domain-containing protein" evidence="1">
    <location>
        <begin position="20"/>
        <end position="93"/>
    </location>
</feature>
<feature type="domain" description="UPAR/Ly6" evidence="2">
    <location>
        <begin position="19"/>
        <end position="93"/>
    </location>
</feature>
<organism evidence="3 4">
    <name type="scientific">Amphilophus citrinellus</name>
    <name type="common">Midas cichlid</name>
    <name type="synonym">Cichlasoma citrinellum</name>
    <dbReference type="NCBI Taxonomy" id="61819"/>
    <lineage>
        <taxon>Eukaryota</taxon>
        <taxon>Metazoa</taxon>
        <taxon>Chordata</taxon>
        <taxon>Craniata</taxon>
        <taxon>Vertebrata</taxon>
        <taxon>Euteleostomi</taxon>
        <taxon>Actinopterygii</taxon>
        <taxon>Neopterygii</taxon>
        <taxon>Teleostei</taxon>
        <taxon>Neoteleostei</taxon>
        <taxon>Acanthomorphata</taxon>
        <taxon>Ovalentaria</taxon>
        <taxon>Cichlomorphae</taxon>
        <taxon>Cichliformes</taxon>
        <taxon>Cichlidae</taxon>
        <taxon>New World cichlids</taxon>
        <taxon>Cichlasomatinae</taxon>
        <taxon>Heroini</taxon>
        <taxon>Amphilophus</taxon>
    </lineage>
</organism>
<dbReference type="SUPFAM" id="SSF57302">
    <property type="entry name" value="Snake toxin-like"/>
    <property type="match status" value="1"/>
</dbReference>
<sequence>VKVFAFALLLLVAATYGEALQCLTCVHEAPDSGDCEETLETCPPEMDACAKVTYPAPYENTFHKSCFKMLECLKLGVTEGLKVTCCNWDSCNK</sequence>
<evidence type="ECO:0000313" key="4">
    <source>
        <dbReference type="Proteomes" id="UP000261340"/>
    </source>
</evidence>
<evidence type="ECO:0000313" key="3">
    <source>
        <dbReference type="Ensembl" id="ENSACIP00000002890.1"/>
    </source>
</evidence>
<feature type="signal peptide" evidence="1">
    <location>
        <begin position="1"/>
        <end position="19"/>
    </location>
</feature>
<reference evidence="3" key="1">
    <citation type="submission" date="2025-08" db="UniProtKB">
        <authorList>
            <consortium name="Ensembl"/>
        </authorList>
    </citation>
    <scope>IDENTIFICATION</scope>
</reference>